<dbReference type="Proteomes" id="UP001341840">
    <property type="component" value="Unassembled WGS sequence"/>
</dbReference>
<gene>
    <name evidence="2" type="ORF">PIB30_012402</name>
</gene>
<comment type="caution">
    <text evidence="2">The sequence shown here is derived from an EMBL/GenBank/DDBJ whole genome shotgun (WGS) entry which is preliminary data.</text>
</comment>
<feature type="region of interest" description="Disordered" evidence="1">
    <location>
        <begin position="116"/>
        <end position="140"/>
    </location>
</feature>
<reference evidence="2 3" key="1">
    <citation type="journal article" date="2023" name="Plants (Basel)">
        <title>Bridging the Gap: Combining Genomics and Transcriptomics Approaches to Understand Stylosanthes scabra, an Orphan Legume from the Brazilian Caatinga.</title>
        <authorList>
            <person name="Ferreira-Neto J.R.C."/>
            <person name="da Silva M.D."/>
            <person name="Binneck E."/>
            <person name="de Melo N.F."/>
            <person name="da Silva R.H."/>
            <person name="de Melo A.L.T.M."/>
            <person name="Pandolfi V."/>
            <person name="Bustamante F.O."/>
            <person name="Brasileiro-Vidal A.C."/>
            <person name="Benko-Iseppon A.M."/>
        </authorList>
    </citation>
    <scope>NUCLEOTIDE SEQUENCE [LARGE SCALE GENOMIC DNA]</scope>
    <source>
        <tissue evidence="2">Leaves</tissue>
    </source>
</reference>
<dbReference type="EMBL" id="JASCZI010030239">
    <property type="protein sequence ID" value="MED6119495.1"/>
    <property type="molecule type" value="Genomic_DNA"/>
</dbReference>
<evidence type="ECO:0000313" key="3">
    <source>
        <dbReference type="Proteomes" id="UP001341840"/>
    </source>
</evidence>
<organism evidence="2 3">
    <name type="scientific">Stylosanthes scabra</name>
    <dbReference type="NCBI Taxonomy" id="79078"/>
    <lineage>
        <taxon>Eukaryota</taxon>
        <taxon>Viridiplantae</taxon>
        <taxon>Streptophyta</taxon>
        <taxon>Embryophyta</taxon>
        <taxon>Tracheophyta</taxon>
        <taxon>Spermatophyta</taxon>
        <taxon>Magnoliopsida</taxon>
        <taxon>eudicotyledons</taxon>
        <taxon>Gunneridae</taxon>
        <taxon>Pentapetalae</taxon>
        <taxon>rosids</taxon>
        <taxon>fabids</taxon>
        <taxon>Fabales</taxon>
        <taxon>Fabaceae</taxon>
        <taxon>Papilionoideae</taxon>
        <taxon>50 kb inversion clade</taxon>
        <taxon>dalbergioids sensu lato</taxon>
        <taxon>Dalbergieae</taxon>
        <taxon>Pterocarpus clade</taxon>
        <taxon>Stylosanthes</taxon>
    </lineage>
</organism>
<accession>A0ABU6R5Z7</accession>
<name>A0ABU6R5Z7_9FABA</name>
<evidence type="ECO:0000256" key="1">
    <source>
        <dbReference type="SAM" id="MobiDB-lite"/>
    </source>
</evidence>
<sequence length="188" mass="21331">MRGRVRAGASWREALVRGKHCEASGFACKRQKGESMGWGTSCAKREMRYRSESTRKPFFEEGFHTVFANNLSIGIRKRELFEDAVGAGRAIDMMNGGLWRGRKIVVQMSKYRRMVGKDEKGHDDETVRKKGVENTSYSKNGNTRMKKMWVEVQMPKPIVVVPVNLDEGKMKPKEREIVSGGVKSSKRG</sequence>
<evidence type="ECO:0008006" key="4">
    <source>
        <dbReference type="Google" id="ProtNLM"/>
    </source>
</evidence>
<evidence type="ECO:0000313" key="2">
    <source>
        <dbReference type="EMBL" id="MED6119495.1"/>
    </source>
</evidence>
<feature type="compositionally biased region" description="Basic and acidic residues" evidence="1">
    <location>
        <begin position="116"/>
        <end position="132"/>
    </location>
</feature>
<keyword evidence="3" id="KW-1185">Reference proteome</keyword>
<protein>
    <recommendedName>
        <fullName evidence="4">Nucleotide-binding alpha-beta plait domain-containing protein</fullName>
    </recommendedName>
</protein>
<proteinExistence type="predicted"/>